<gene>
    <name evidence="1" type="ORF">SMD44_08912</name>
</gene>
<sequence length="35" mass="4216">MRFYERLGFTVTAEVELPDDGPRTWCMRREPRTQA</sequence>
<name>A0A1Z1WSL9_9ACTN</name>
<organism evidence="1 2">
    <name type="scientific">Streptomyces alboflavus</name>
    <dbReference type="NCBI Taxonomy" id="67267"/>
    <lineage>
        <taxon>Bacteria</taxon>
        <taxon>Bacillati</taxon>
        <taxon>Actinomycetota</taxon>
        <taxon>Actinomycetes</taxon>
        <taxon>Kitasatosporales</taxon>
        <taxon>Streptomycetaceae</taxon>
        <taxon>Streptomyces</taxon>
    </lineage>
</organism>
<evidence type="ECO:0000313" key="2">
    <source>
        <dbReference type="Proteomes" id="UP000195880"/>
    </source>
</evidence>
<keyword evidence="2" id="KW-1185">Reference proteome</keyword>
<dbReference type="Gene3D" id="3.40.630.30">
    <property type="match status" value="1"/>
</dbReference>
<dbReference type="AlphaFoldDB" id="A0A1Z1WSL9"/>
<dbReference type="EMBL" id="CP021748">
    <property type="protein sequence ID" value="ARX89425.1"/>
    <property type="molecule type" value="Genomic_DNA"/>
</dbReference>
<dbReference type="Proteomes" id="UP000195880">
    <property type="component" value="Chromosome"/>
</dbReference>
<evidence type="ECO:0000313" key="1">
    <source>
        <dbReference type="EMBL" id="ARX89425.1"/>
    </source>
</evidence>
<proteinExistence type="predicted"/>
<dbReference type="GO" id="GO:0016740">
    <property type="term" value="F:transferase activity"/>
    <property type="evidence" value="ECO:0007669"/>
    <property type="project" value="UniProtKB-KW"/>
</dbReference>
<accession>A0A1Z1WSL9</accession>
<protein>
    <submittedName>
        <fullName evidence="1">Puromycin N-acetyltransferase</fullName>
    </submittedName>
</protein>
<dbReference type="KEGG" id="salf:SMD44_08912"/>
<reference evidence="1 2" key="1">
    <citation type="submission" date="2017-05" db="EMBL/GenBank/DDBJ databases">
        <title>Streptomyces alboflavus Genome sequencing and assembly.</title>
        <authorList>
            <person name="Wang Y."/>
            <person name="Du B."/>
            <person name="Ding Y."/>
            <person name="Liu H."/>
            <person name="Hou Q."/>
            <person name="Liu K."/>
            <person name="Wang C."/>
            <person name="Yao L."/>
        </authorList>
    </citation>
    <scope>NUCLEOTIDE SEQUENCE [LARGE SCALE GENOMIC DNA]</scope>
    <source>
        <strain evidence="1 2">MDJK44</strain>
    </source>
</reference>
<keyword evidence="1" id="KW-0808">Transferase</keyword>